<accession>A0A0G0AQ84</accession>
<dbReference type="Pfam" id="PF00535">
    <property type="entry name" value="Glycos_transf_2"/>
    <property type="match status" value="1"/>
</dbReference>
<gene>
    <name evidence="3" type="ORF">UR52_C0012G0004</name>
</gene>
<dbReference type="AlphaFoldDB" id="A0A0G0AQ84"/>
<dbReference type="CDD" id="cd02511">
    <property type="entry name" value="Beta4Glucosyltransferase"/>
    <property type="match status" value="1"/>
</dbReference>
<keyword evidence="3" id="KW-0808">Transferase</keyword>
<evidence type="ECO:0000313" key="4">
    <source>
        <dbReference type="Proteomes" id="UP000034176"/>
    </source>
</evidence>
<name>A0A0G0AQ84_9BACT</name>
<keyword evidence="1" id="KW-0812">Transmembrane</keyword>
<dbReference type="STRING" id="1618434.UR52_C0012G0004"/>
<comment type="caution">
    <text evidence="3">The sequence shown here is derived from an EMBL/GenBank/DDBJ whole genome shotgun (WGS) entry which is preliminary data.</text>
</comment>
<dbReference type="EMBL" id="LBPN01000012">
    <property type="protein sequence ID" value="KKP59143.1"/>
    <property type="molecule type" value="Genomic_DNA"/>
</dbReference>
<evidence type="ECO:0000259" key="2">
    <source>
        <dbReference type="Pfam" id="PF00535"/>
    </source>
</evidence>
<sequence>MNETPISVVILTANEADNIQRAIKSVVWANEVILIDNSSDNTAELAKNIISDDRLQVINNNETENFSNLRNLGLTLAKNEWVLYLDADEEITVQLKEEIKTAINEKNYNGFFIKRQDYFLGKILKYGETGNQYLLKLGKKNSGNWIRRVHEVWQLKGDIGKLNNPLMHYPHPTIAEFLERINRWTTLNAQEFNKQNIKSDFFKIFLYPLGKFILNYFIKLGFLDGMSGLIMALMMSMHSFLTRAKLYQLQNKRPL</sequence>
<dbReference type="PANTHER" id="PTHR43630:SF2">
    <property type="entry name" value="GLYCOSYLTRANSFERASE"/>
    <property type="match status" value="1"/>
</dbReference>
<dbReference type="Gene3D" id="3.90.550.10">
    <property type="entry name" value="Spore Coat Polysaccharide Biosynthesis Protein SpsA, Chain A"/>
    <property type="match status" value="1"/>
</dbReference>
<feature type="transmembrane region" description="Helical" evidence="1">
    <location>
        <begin position="228"/>
        <end position="246"/>
    </location>
</feature>
<evidence type="ECO:0000256" key="1">
    <source>
        <dbReference type="SAM" id="Phobius"/>
    </source>
</evidence>
<protein>
    <submittedName>
        <fullName evidence="3">Glycosyltransferase</fullName>
    </submittedName>
</protein>
<evidence type="ECO:0000313" key="3">
    <source>
        <dbReference type="EMBL" id="KKP59143.1"/>
    </source>
</evidence>
<dbReference type="Proteomes" id="UP000034176">
    <property type="component" value="Unassembled WGS sequence"/>
</dbReference>
<keyword evidence="1" id="KW-1133">Transmembrane helix</keyword>
<organism evidence="3 4">
    <name type="scientific">Candidatus Gottesmanbacteria bacterium GW2011_GWA1_34_13</name>
    <dbReference type="NCBI Taxonomy" id="1618434"/>
    <lineage>
        <taxon>Bacteria</taxon>
        <taxon>Candidatus Gottesmaniibacteriota</taxon>
    </lineage>
</organism>
<dbReference type="GO" id="GO:0016740">
    <property type="term" value="F:transferase activity"/>
    <property type="evidence" value="ECO:0007669"/>
    <property type="project" value="UniProtKB-KW"/>
</dbReference>
<dbReference type="InterPro" id="IPR029044">
    <property type="entry name" value="Nucleotide-diphossugar_trans"/>
</dbReference>
<keyword evidence="1" id="KW-0472">Membrane</keyword>
<feature type="domain" description="Glycosyltransferase 2-like" evidence="2">
    <location>
        <begin position="7"/>
        <end position="125"/>
    </location>
</feature>
<proteinExistence type="predicted"/>
<reference evidence="3 4" key="1">
    <citation type="journal article" date="2015" name="Nature">
        <title>rRNA introns, odd ribosomes, and small enigmatic genomes across a large radiation of phyla.</title>
        <authorList>
            <person name="Brown C.T."/>
            <person name="Hug L.A."/>
            <person name="Thomas B.C."/>
            <person name="Sharon I."/>
            <person name="Castelle C.J."/>
            <person name="Singh A."/>
            <person name="Wilkins M.J."/>
            <person name="Williams K.H."/>
            <person name="Banfield J.F."/>
        </authorList>
    </citation>
    <scope>NUCLEOTIDE SEQUENCE [LARGE SCALE GENOMIC DNA]</scope>
</reference>
<dbReference type="PANTHER" id="PTHR43630">
    <property type="entry name" value="POLY-BETA-1,6-N-ACETYL-D-GLUCOSAMINE SYNTHASE"/>
    <property type="match status" value="1"/>
</dbReference>
<dbReference type="InterPro" id="IPR001173">
    <property type="entry name" value="Glyco_trans_2-like"/>
</dbReference>
<dbReference type="SUPFAM" id="SSF53448">
    <property type="entry name" value="Nucleotide-diphospho-sugar transferases"/>
    <property type="match status" value="1"/>
</dbReference>